<feature type="compositionally biased region" description="Polar residues" evidence="2">
    <location>
        <begin position="692"/>
        <end position="702"/>
    </location>
</feature>
<protein>
    <recommendedName>
        <fullName evidence="3">ZAD domain-containing protein</fullName>
    </recommendedName>
</protein>
<feature type="compositionally biased region" description="Basic and acidic residues" evidence="2">
    <location>
        <begin position="703"/>
        <end position="720"/>
    </location>
</feature>
<reference evidence="4 5" key="1">
    <citation type="submission" date="2024-08" db="EMBL/GenBank/DDBJ databases">
        <authorList>
            <person name="Will J Nash"/>
            <person name="Angela Man"/>
            <person name="Seanna McTaggart"/>
            <person name="Kendall Baker"/>
            <person name="Tom Barker"/>
            <person name="Leah Catchpole"/>
            <person name="Alex Durrant"/>
            <person name="Karim Gharbi"/>
            <person name="Naomi Irish"/>
            <person name="Gemy Kaithakottil"/>
            <person name="Debby Ku"/>
            <person name="Aaliyah Providence"/>
            <person name="Felix Shaw"/>
            <person name="David Swarbreck"/>
            <person name="Chris Watkins"/>
            <person name="Ann M. McCartney"/>
            <person name="Giulio Formenti"/>
            <person name="Alice Mouton"/>
            <person name="Noel Vella"/>
            <person name="Bjorn M von Reumont"/>
            <person name="Adriana Vella"/>
            <person name="Wilfried Haerty"/>
        </authorList>
    </citation>
    <scope>NUCLEOTIDE SEQUENCE [LARGE SCALE GENOMIC DNA]</scope>
</reference>
<dbReference type="PROSITE" id="PS51915">
    <property type="entry name" value="ZAD"/>
    <property type="match status" value="1"/>
</dbReference>
<evidence type="ECO:0000259" key="3">
    <source>
        <dbReference type="PROSITE" id="PS51915"/>
    </source>
</evidence>
<evidence type="ECO:0000313" key="5">
    <source>
        <dbReference type="Proteomes" id="UP001642520"/>
    </source>
</evidence>
<feature type="compositionally biased region" description="Basic and acidic residues" evidence="2">
    <location>
        <begin position="1019"/>
        <end position="1030"/>
    </location>
</feature>
<keyword evidence="1" id="KW-0863">Zinc-finger</keyword>
<dbReference type="InterPro" id="IPR013087">
    <property type="entry name" value="Znf_C2H2_type"/>
</dbReference>
<name>A0ABP1PGM8_XYLVO</name>
<feature type="compositionally biased region" description="Polar residues" evidence="2">
    <location>
        <begin position="390"/>
        <end position="400"/>
    </location>
</feature>
<feature type="compositionally biased region" description="Basic and acidic residues" evidence="2">
    <location>
        <begin position="812"/>
        <end position="833"/>
    </location>
</feature>
<feature type="compositionally biased region" description="Basic and acidic residues" evidence="2">
    <location>
        <begin position="354"/>
        <end position="375"/>
    </location>
</feature>
<feature type="compositionally biased region" description="Basic and acidic residues" evidence="2">
    <location>
        <begin position="731"/>
        <end position="762"/>
    </location>
</feature>
<feature type="compositionally biased region" description="Basic and acidic residues" evidence="2">
    <location>
        <begin position="626"/>
        <end position="638"/>
    </location>
</feature>
<proteinExistence type="predicted"/>
<feature type="region of interest" description="Disordered" evidence="2">
    <location>
        <begin position="453"/>
        <end position="529"/>
    </location>
</feature>
<dbReference type="Proteomes" id="UP001642520">
    <property type="component" value="Unassembled WGS sequence"/>
</dbReference>
<feature type="binding site" evidence="1">
    <location>
        <position position="9"/>
    </location>
    <ligand>
        <name>Zn(2+)</name>
        <dbReference type="ChEBI" id="CHEBI:29105"/>
    </ligand>
</feature>
<dbReference type="PROSITE" id="PS00028">
    <property type="entry name" value="ZINC_FINGER_C2H2_1"/>
    <property type="match status" value="1"/>
</dbReference>
<feature type="region of interest" description="Disordered" evidence="2">
    <location>
        <begin position="977"/>
        <end position="1030"/>
    </location>
</feature>
<keyword evidence="1" id="KW-0862">Zinc</keyword>
<dbReference type="EMBL" id="CAXAJV020001301">
    <property type="protein sequence ID" value="CAL7952370.1"/>
    <property type="molecule type" value="Genomic_DNA"/>
</dbReference>
<feature type="compositionally biased region" description="Basic and acidic residues" evidence="2">
    <location>
        <begin position="770"/>
        <end position="792"/>
    </location>
</feature>
<feature type="compositionally biased region" description="Basic and acidic residues" evidence="2">
    <location>
        <begin position="845"/>
        <end position="869"/>
    </location>
</feature>
<feature type="binding site" evidence="1">
    <location>
        <position position="6"/>
    </location>
    <ligand>
        <name>Zn(2+)</name>
        <dbReference type="ChEBI" id="CHEBI:29105"/>
    </ligand>
</feature>
<feature type="compositionally biased region" description="Basic and acidic residues" evidence="2">
    <location>
        <begin position="646"/>
        <end position="662"/>
    </location>
</feature>
<feature type="binding site" evidence="1">
    <location>
        <position position="53"/>
    </location>
    <ligand>
        <name>Zn(2+)</name>
        <dbReference type="ChEBI" id="CHEBI:29105"/>
    </ligand>
</feature>
<keyword evidence="1" id="KW-0479">Metal-binding</keyword>
<feature type="compositionally biased region" description="Acidic residues" evidence="2">
    <location>
        <begin position="793"/>
        <end position="811"/>
    </location>
</feature>
<feature type="domain" description="ZAD" evidence="3">
    <location>
        <begin position="4"/>
        <end position="77"/>
    </location>
</feature>
<comment type="caution">
    <text evidence="4">The sequence shown here is derived from an EMBL/GenBank/DDBJ whole genome shotgun (WGS) entry which is preliminary data.</text>
</comment>
<evidence type="ECO:0000256" key="1">
    <source>
        <dbReference type="PROSITE-ProRule" id="PRU01263"/>
    </source>
</evidence>
<evidence type="ECO:0000256" key="2">
    <source>
        <dbReference type="SAM" id="MobiDB-lite"/>
    </source>
</evidence>
<accession>A0ABP1PGM8</accession>
<feature type="binding site" evidence="1">
    <location>
        <position position="50"/>
    </location>
    <ligand>
        <name>Zn(2+)</name>
        <dbReference type="ChEBI" id="CHEBI:29105"/>
    </ligand>
</feature>
<gene>
    <name evidence="4" type="ORF">XYLVIOL_LOCUS11038</name>
</gene>
<dbReference type="SMART" id="SM00868">
    <property type="entry name" value="zf-AD"/>
    <property type="match status" value="2"/>
</dbReference>
<sequence length="1030" mass="117062">MTKQYCFLCASDEGVFLDITADNKQIFHEQFEICSFTKVPTIEQLPNKICYKCAYELNQCSTFVQKYKQAAKQRSSTRKQGQKICCCLCHEAGKTKYIFDLSKDKGLQHNSFDKIQKLFNYDLKESPEEHKFICLSCRYTVDLLLDLKNVCTETATKLNAIIGKDIDYLTFPKIKTTVVSRKTTITESGRTNLYVLQESQNNFTNMTRTRSQQNKLSNKKLDEKTKFRTCNKCNNSVKTGDDMYKIHKTGKIVCKDCWKSTDIHKNGTERQVQQNRSETKRCTVFLKDVLKDTEIKDRNLYRVDEDDEGNKTYVVMEKQPVKAVDDVDNKRRQVRKRTVKSTRTENESTDNDDLPYKKCKSEEKEISKITAEESKPVALQLRQRKRKNDSPNIGQSSDSEPPTAKAEKRGQRILTRHKRATGSSLSDADLDNKHNRKKLRTILRGIPIMANVNVNDKSSSNKDEPKRKRTRHTSVPPVTTKLPDANDDDIKKSIEKNVSVQEINSEAQSVAKSSTTPEETQASKPDNEGDIFEIQTYVCDECGTSYENRLVGLTHKLSHYKQPKLELKELSNEILVKDATLGNSEATDDQSEDPIEAIAITVEDDEEELVEDENNLNTGAELDSEMDNKSHSSKKETLEDAVDVELVMKDSDDDQTRKIQKETEDEQVDEDADVDIVNASIKNKTEELEVNQAESESSCNNNDKIHDSSIHESTKDRNVDSQENQDIPLSKTEDTQEQQKEISKLMKDVQDNSKSQIEGDKIIEEEEKIVEDAKEGKGDDIEQIKEKEKIVENEETGDDIEQIKEDEEPVENVEKSDDIEEIKEREDAEKNIESSEAQEEEEVETENKNLDKLTENFDVQTVDKDEDGASAKCQNNSMNKEVEDGIDELSDKMNGVKQIVEQKSHTENILEAKADSDSNVSNKIILSEEDSTTVRDSLINIDEVETSISDASKKEKPMDDSANAAAEVLQEVFDLANAEVQKRQESSDTNNESDAIEAETLENISREIHNVDTLSSKNDVGESKHNTSVK</sequence>
<dbReference type="InterPro" id="IPR012934">
    <property type="entry name" value="Znf_AD"/>
</dbReference>
<feature type="compositionally biased region" description="Acidic residues" evidence="2">
    <location>
        <begin position="663"/>
        <end position="674"/>
    </location>
</feature>
<keyword evidence="5" id="KW-1185">Reference proteome</keyword>
<organism evidence="4 5">
    <name type="scientific">Xylocopa violacea</name>
    <name type="common">Violet carpenter bee</name>
    <name type="synonym">Apis violacea</name>
    <dbReference type="NCBI Taxonomy" id="135666"/>
    <lineage>
        <taxon>Eukaryota</taxon>
        <taxon>Metazoa</taxon>
        <taxon>Ecdysozoa</taxon>
        <taxon>Arthropoda</taxon>
        <taxon>Hexapoda</taxon>
        <taxon>Insecta</taxon>
        <taxon>Pterygota</taxon>
        <taxon>Neoptera</taxon>
        <taxon>Endopterygota</taxon>
        <taxon>Hymenoptera</taxon>
        <taxon>Apocrita</taxon>
        <taxon>Aculeata</taxon>
        <taxon>Apoidea</taxon>
        <taxon>Anthophila</taxon>
        <taxon>Apidae</taxon>
        <taxon>Xylocopa</taxon>
        <taxon>Xylocopa</taxon>
    </lineage>
</organism>
<feature type="region of interest" description="Disordered" evidence="2">
    <location>
        <begin position="617"/>
        <end position="880"/>
    </location>
</feature>
<evidence type="ECO:0000313" key="4">
    <source>
        <dbReference type="EMBL" id="CAL7952370.1"/>
    </source>
</evidence>
<feature type="compositionally biased region" description="Polar residues" evidence="2">
    <location>
        <begin position="496"/>
        <end position="524"/>
    </location>
</feature>
<feature type="region of interest" description="Disordered" evidence="2">
    <location>
        <begin position="324"/>
        <end position="432"/>
    </location>
</feature>